<evidence type="ECO:0000256" key="1">
    <source>
        <dbReference type="SAM" id="Coils"/>
    </source>
</evidence>
<dbReference type="InterPro" id="IPR036269">
    <property type="entry name" value="Rho_N_sf"/>
</dbReference>
<dbReference type="Proteomes" id="UP000004994">
    <property type="component" value="Chromosome 4"/>
</dbReference>
<accession>A0A3Q7G267</accession>
<keyword evidence="1" id="KW-0175">Coiled coil</keyword>
<dbReference type="GO" id="GO:0006353">
    <property type="term" value="P:DNA-templated transcription termination"/>
    <property type="evidence" value="ECO:0007669"/>
    <property type="project" value="InterPro"/>
</dbReference>
<evidence type="ECO:0000259" key="3">
    <source>
        <dbReference type="SMART" id="SM00959"/>
    </source>
</evidence>
<feature type="domain" description="Rho termination factor-like N-terminal" evidence="3">
    <location>
        <begin position="563"/>
        <end position="604"/>
    </location>
</feature>
<feature type="region of interest" description="Disordered" evidence="2">
    <location>
        <begin position="453"/>
        <end position="490"/>
    </location>
</feature>
<gene>
    <name evidence="4" type="primary">LOC101261506</name>
</gene>
<organism evidence="4">
    <name type="scientific">Solanum lycopersicum</name>
    <name type="common">Tomato</name>
    <name type="synonym">Lycopersicon esculentum</name>
    <dbReference type="NCBI Taxonomy" id="4081"/>
    <lineage>
        <taxon>Eukaryota</taxon>
        <taxon>Viridiplantae</taxon>
        <taxon>Streptophyta</taxon>
        <taxon>Embryophyta</taxon>
        <taxon>Tracheophyta</taxon>
        <taxon>Spermatophyta</taxon>
        <taxon>Magnoliopsida</taxon>
        <taxon>eudicotyledons</taxon>
        <taxon>Gunneridae</taxon>
        <taxon>Pentapetalae</taxon>
        <taxon>asterids</taxon>
        <taxon>lamiids</taxon>
        <taxon>Solanales</taxon>
        <taxon>Solanaceae</taxon>
        <taxon>Solanoideae</taxon>
        <taxon>Solaneae</taxon>
        <taxon>Solanum</taxon>
        <taxon>Solanum subgen. Lycopersicon</taxon>
    </lineage>
</organism>
<dbReference type="SUPFAM" id="SSF68912">
    <property type="entry name" value="Rho N-terminal domain-like"/>
    <property type="match status" value="1"/>
</dbReference>
<dbReference type="OrthoDB" id="1065581at2759"/>
<protein>
    <recommendedName>
        <fullName evidence="3">Rho termination factor-like N-terminal domain-containing protein</fullName>
    </recommendedName>
</protein>
<dbReference type="SMART" id="SM00959">
    <property type="entry name" value="Rho_N"/>
    <property type="match status" value="1"/>
</dbReference>
<feature type="compositionally biased region" description="Polar residues" evidence="2">
    <location>
        <begin position="351"/>
        <end position="362"/>
    </location>
</feature>
<dbReference type="GeneID" id="101261506"/>
<dbReference type="InParanoid" id="A0A3Q7G267"/>
<dbReference type="OMA" id="VEATDNH"/>
<dbReference type="InterPro" id="IPR011112">
    <property type="entry name" value="Rho-like_N"/>
</dbReference>
<dbReference type="AlphaFoldDB" id="A0A3Q7G267"/>
<keyword evidence="5" id="KW-1185">Reference proteome</keyword>
<feature type="region of interest" description="Disordered" evidence="2">
    <location>
        <begin position="325"/>
        <end position="363"/>
    </location>
</feature>
<sequence length="606" mass="67652">MDLFIWGPPYFQDENSFPTNSLAQNFYFSQRLDIIEEDALNEKCCVQVLEILIAKADTEIAKIEDDIVMLQSQLARIDEKWLDMCIATLNKKIDRLGSLITALKIKNVQASGVHLKTNKRPSERTHEILETPPRNFSSPVDKQTANSTLGSSKLAASVLIEVEATDNHNLKDFETVETNGESTVQANVMIQTLSVVQERNLQVKDENVITKGSCTKAFGHASDKSTLKDLNESDIPGKLINASKREKPSQLNNFACAVFKSANTKSLRDKAEFYGESKRKIDEVMQQSSNDSIIMKSSLGVKQTSIGEGPKTAGAIMVTRLSAVKQEPKESGDEQAQNGTKAGQTREKHTSSQLVTQKQTGAKQIPGIKRGLLMLNPIKKDRNKQLEKFKGELQVKQSPKSQVLTIHKSKSIFSPKLEGQRPKLKCNVPTEMPKEPCLAEELGFKSPSGLKLKRQLKTGSTKENGGDEFKDKTTKESLSPLGGAKETGDLPEISSTSLIHLKKRRITSSTGPILQENENLRDFQNRLVKSYDRSNQNRQVIKVENDKLLDSPTFTAPIPDITDLKYMTMNQLRAVAKHHNVHGVYKFRKSELQEHLRKLLTKGRST</sequence>
<feature type="coiled-coil region" evidence="1">
    <location>
        <begin position="46"/>
        <end position="80"/>
    </location>
</feature>
<reference evidence="4" key="1">
    <citation type="journal article" date="2012" name="Nature">
        <title>The tomato genome sequence provides insights into fleshy fruit evolution.</title>
        <authorList>
            <consortium name="Tomato Genome Consortium"/>
        </authorList>
    </citation>
    <scope>NUCLEOTIDE SEQUENCE [LARGE SCALE GENOMIC DNA]</scope>
    <source>
        <strain evidence="4">cv. Heinz 1706</strain>
    </source>
</reference>
<evidence type="ECO:0000313" key="4">
    <source>
        <dbReference type="EnsemblPlants" id="Solyc04g016290.3.1"/>
    </source>
</evidence>
<feature type="compositionally biased region" description="Basic and acidic residues" evidence="2">
    <location>
        <begin position="464"/>
        <end position="475"/>
    </location>
</feature>
<name>A0A3Q7G267_SOLLC</name>
<reference evidence="4" key="2">
    <citation type="submission" date="2019-01" db="UniProtKB">
        <authorList>
            <consortium name="EnsemblPlants"/>
        </authorList>
    </citation>
    <scope>IDENTIFICATION</scope>
    <source>
        <strain evidence="4">cv. Heinz 1706</strain>
    </source>
</reference>
<dbReference type="Gramene" id="Solyc04g016290.3.1">
    <property type="protein sequence ID" value="Solyc04g016290.3.1"/>
    <property type="gene ID" value="Solyc04g016290.3"/>
</dbReference>
<evidence type="ECO:0000256" key="2">
    <source>
        <dbReference type="SAM" id="MobiDB-lite"/>
    </source>
</evidence>
<dbReference type="EnsemblPlants" id="Solyc04g016290.3.1">
    <property type="protein sequence ID" value="Solyc04g016290.3.1"/>
    <property type="gene ID" value="Solyc04g016290.3"/>
</dbReference>
<proteinExistence type="predicted"/>
<dbReference type="PaxDb" id="4081-Solyc04g016290.2.1"/>
<dbReference type="Pfam" id="PF07498">
    <property type="entry name" value="Rho_N"/>
    <property type="match status" value="1"/>
</dbReference>
<dbReference type="RefSeq" id="XP_010319168.1">
    <property type="nucleotide sequence ID" value="XM_010320866.4"/>
</dbReference>
<evidence type="ECO:0000313" key="5">
    <source>
        <dbReference type="Proteomes" id="UP000004994"/>
    </source>
</evidence>
<feature type="compositionally biased region" description="Polar residues" evidence="2">
    <location>
        <begin position="334"/>
        <end position="343"/>
    </location>
</feature>